<sequence>MMAPLSGTLYCVLDGLEKCRQSNETEAGLRNLMEAISKFFRTENHESLQASDESVWSKLQDELREYGLQADMVSTDQRRSLITNLLTTMVGYDVNSDSEDNLESEPEPINSDGSEAQAEVTGSPGASGPNVAKTDTKTQVEPIKPIRRPSIVSNTQEGWEKAARTEQGPRRTPTFRMQRAGDLQDAEEQLHSAVGERADRWLDYYESGFLQPLQGFLDTVNYATDALDTRPVKLAILSTGVNKHLLREISHRNLRDKVKVRSFVHDDPEAYDSIGIGTKVTRLLLRLAPSAEIHVLKVTSEGFIQASQVEQIVKAVDYAVVEAQADILCMGFGFHQRDSEVERVIRHAATRNSGRGVIMFAAAGNEGGNRPVPYPARDPNVFCVYSTDGFGNSSPFNPSLLDPRDRFSTLGEEVRFGRIDEDTMGTGSGSTFSATIAAAMAAEILNWWRRCHEARVFHRLESSANRIDYLGMEEMRKIFHLMSVERDGFRYLTPWMLFGDGDISQVASKVVYALESGW</sequence>
<dbReference type="GO" id="GO:0006508">
    <property type="term" value="P:proteolysis"/>
    <property type="evidence" value="ECO:0007669"/>
    <property type="project" value="UniProtKB-KW"/>
</dbReference>
<evidence type="ECO:0000313" key="7">
    <source>
        <dbReference type="EMBL" id="KAF5700797.1"/>
    </source>
</evidence>
<evidence type="ECO:0000256" key="2">
    <source>
        <dbReference type="ARBA" id="ARBA00022670"/>
    </source>
</evidence>
<keyword evidence="3" id="KW-0378">Hydrolase</keyword>
<evidence type="ECO:0000256" key="3">
    <source>
        <dbReference type="ARBA" id="ARBA00022801"/>
    </source>
</evidence>
<evidence type="ECO:0000256" key="4">
    <source>
        <dbReference type="ARBA" id="ARBA00022825"/>
    </source>
</evidence>
<feature type="domain" description="Peptidase S8/S53" evidence="6">
    <location>
        <begin position="280"/>
        <end position="446"/>
    </location>
</feature>
<proteinExistence type="inferred from homology"/>
<dbReference type="Proteomes" id="UP000532311">
    <property type="component" value="Unassembled WGS sequence"/>
</dbReference>
<keyword evidence="4" id="KW-0720">Serine protease</keyword>
<dbReference type="CDD" id="cd00306">
    <property type="entry name" value="Peptidases_S8_S53"/>
    <property type="match status" value="1"/>
</dbReference>
<evidence type="ECO:0000256" key="1">
    <source>
        <dbReference type="ARBA" id="ARBA00011073"/>
    </source>
</evidence>
<feature type="region of interest" description="Disordered" evidence="5">
    <location>
        <begin position="96"/>
        <end position="138"/>
    </location>
</feature>
<dbReference type="GO" id="GO:0004252">
    <property type="term" value="F:serine-type endopeptidase activity"/>
    <property type="evidence" value="ECO:0007669"/>
    <property type="project" value="InterPro"/>
</dbReference>
<gene>
    <name evidence="7" type="ORF">FGLOB1_10589</name>
</gene>
<dbReference type="EMBL" id="JAAQPF010000512">
    <property type="protein sequence ID" value="KAF5700797.1"/>
    <property type="molecule type" value="Genomic_DNA"/>
</dbReference>
<dbReference type="PANTHER" id="PTHR43806">
    <property type="entry name" value="PEPTIDASE S8"/>
    <property type="match status" value="1"/>
</dbReference>
<dbReference type="InterPro" id="IPR050131">
    <property type="entry name" value="Peptidase_S8_subtilisin-like"/>
</dbReference>
<evidence type="ECO:0000313" key="8">
    <source>
        <dbReference type="Proteomes" id="UP000532311"/>
    </source>
</evidence>
<protein>
    <submittedName>
        <fullName evidence="7">Intracellular serine protease</fullName>
    </submittedName>
</protein>
<organism evidence="7 8">
    <name type="scientific">Fusarium globosum</name>
    <dbReference type="NCBI Taxonomy" id="78864"/>
    <lineage>
        <taxon>Eukaryota</taxon>
        <taxon>Fungi</taxon>
        <taxon>Dikarya</taxon>
        <taxon>Ascomycota</taxon>
        <taxon>Pezizomycotina</taxon>
        <taxon>Sordariomycetes</taxon>
        <taxon>Hypocreomycetidae</taxon>
        <taxon>Hypocreales</taxon>
        <taxon>Nectriaceae</taxon>
        <taxon>Fusarium</taxon>
        <taxon>Fusarium fujikuroi species complex</taxon>
    </lineage>
</organism>
<comment type="similarity">
    <text evidence="1">Belongs to the peptidase S8 family.</text>
</comment>
<keyword evidence="2 7" id="KW-0645">Protease</keyword>
<dbReference type="Pfam" id="PF00082">
    <property type="entry name" value="Peptidase_S8"/>
    <property type="match status" value="1"/>
</dbReference>
<keyword evidence="8" id="KW-1185">Reference proteome</keyword>
<name>A0A8H6D2T0_9HYPO</name>
<accession>A0A8H6D2T0</accession>
<dbReference type="InterPro" id="IPR000209">
    <property type="entry name" value="Peptidase_S8/S53_dom"/>
</dbReference>
<dbReference type="SUPFAM" id="SSF52743">
    <property type="entry name" value="Subtilisin-like"/>
    <property type="match status" value="1"/>
</dbReference>
<reference evidence="7 8" key="1">
    <citation type="submission" date="2020-05" db="EMBL/GenBank/DDBJ databases">
        <title>Identification and distribution of gene clusters putatively required for synthesis of sphingolipid metabolism inhibitors in phylogenetically diverse species of the filamentous fungus Fusarium.</title>
        <authorList>
            <person name="Kim H.-S."/>
            <person name="Busman M."/>
            <person name="Brown D.W."/>
            <person name="Divon H."/>
            <person name="Uhlig S."/>
            <person name="Proctor R.H."/>
        </authorList>
    </citation>
    <scope>NUCLEOTIDE SEQUENCE [LARGE SCALE GENOMIC DNA]</scope>
    <source>
        <strain evidence="7 8">NRRL 26131</strain>
    </source>
</reference>
<dbReference type="Gene3D" id="3.40.50.200">
    <property type="entry name" value="Peptidase S8/S53 domain"/>
    <property type="match status" value="1"/>
</dbReference>
<evidence type="ECO:0000259" key="6">
    <source>
        <dbReference type="Pfam" id="PF00082"/>
    </source>
</evidence>
<feature type="compositionally biased region" description="Acidic residues" evidence="5">
    <location>
        <begin position="96"/>
        <end position="106"/>
    </location>
</feature>
<dbReference type="AlphaFoldDB" id="A0A8H6D2T0"/>
<dbReference type="InterPro" id="IPR036852">
    <property type="entry name" value="Peptidase_S8/S53_dom_sf"/>
</dbReference>
<dbReference type="PANTHER" id="PTHR43806:SF11">
    <property type="entry name" value="CEREVISIN-RELATED"/>
    <property type="match status" value="1"/>
</dbReference>
<comment type="caution">
    <text evidence="7">The sequence shown here is derived from an EMBL/GenBank/DDBJ whole genome shotgun (WGS) entry which is preliminary data.</text>
</comment>
<evidence type="ECO:0000256" key="5">
    <source>
        <dbReference type="SAM" id="MobiDB-lite"/>
    </source>
</evidence>